<keyword evidence="2 5" id="KW-0645">Protease</keyword>
<dbReference type="InterPro" id="IPR015500">
    <property type="entry name" value="Peptidase_S8_subtilisin-rel"/>
</dbReference>
<dbReference type="PROSITE" id="PS00136">
    <property type="entry name" value="SUBTILASE_ASP"/>
    <property type="match status" value="1"/>
</dbReference>
<feature type="active site" description="Charge relay system" evidence="5">
    <location>
        <position position="83"/>
    </location>
</feature>
<dbReference type="EMBL" id="KZ996663">
    <property type="protein sequence ID" value="RKO88516.1"/>
    <property type="molecule type" value="Genomic_DNA"/>
</dbReference>
<dbReference type="InterPro" id="IPR023827">
    <property type="entry name" value="Peptidase_S8_Asp-AS"/>
</dbReference>
<sequence>FDIPGLQGYAGPLPDSLLQKIRESDEVEYVEKDQIVYALNEQQDAPWGLSRVTHRQDWNKTETPFTYTYYPDAGKDVFIYIIDTGINIDHVDFEGRAQWGITVPAGDFDKDGNGHGTHCAGTVAGAQYGVAKKATVVAVKVLRSNGSGTMSDVIRGVEWTINSHKERSEAAGKGKKAKSVANMSLGGGMSRALNRAVDAAVEAGIYFAVAAGNNNQDACDFSPASAEKAITVGATTIDDSRAWFSNWGKRECTDIFGPGHQILSTWIGSNSSVNTLSGTSMASPHVAGVVAALLSRPEFETLNPLKLKKSLTKLATRDVLTGLPQNT</sequence>
<dbReference type="Proteomes" id="UP000269721">
    <property type="component" value="Unassembled WGS sequence"/>
</dbReference>
<gene>
    <name evidence="9" type="ORF">BDK51DRAFT_14399</name>
</gene>
<dbReference type="FunFam" id="3.40.50.200:FF:000007">
    <property type="entry name" value="Subtilisin-like serine protease"/>
    <property type="match status" value="1"/>
</dbReference>
<feature type="active site" description="Charge relay system" evidence="5">
    <location>
        <position position="280"/>
    </location>
</feature>
<evidence type="ECO:0000256" key="5">
    <source>
        <dbReference type="PROSITE-ProRule" id="PRU01240"/>
    </source>
</evidence>
<accession>A0A4P9WDS9</accession>
<name>A0A4P9WDS9_9FUNG</name>
<evidence type="ECO:0000313" key="9">
    <source>
        <dbReference type="EMBL" id="RKO88516.1"/>
    </source>
</evidence>
<evidence type="ECO:0000256" key="3">
    <source>
        <dbReference type="ARBA" id="ARBA00022801"/>
    </source>
</evidence>
<dbReference type="CDD" id="cd04077">
    <property type="entry name" value="Peptidases_S8_PCSK9_ProteinaseK_like"/>
    <property type="match status" value="1"/>
</dbReference>
<dbReference type="PRINTS" id="PR00723">
    <property type="entry name" value="SUBTILISIN"/>
</dbReference>
<dbReference type="PANTHER" id="PTHR43806">
    <property type="entry name" value="PEPTIDASE S8"/>
    <property type="match status" value="1"/>
</dbReference>
<dbReference type="PROSITE" id="PS00138">
    <property type="entry name" value="SUBTILASE_SER"/>
    <property type="match status" value="1"/>
</dbReference>
<keyword evidence="10" id="KW-1185">Reference proteome</keyword>
<evidence type="ECO:0000256" key="1">
    <source>
        <dbReference type="ARBA" id="ARBA00011073"/>
    </source>
</evidence>
<dbReference type="AlphaFoldDB" id="A0A4P9WDS9"/>
<dbReference type="SUPFAM" id="SSF52743">
    <property type="entry name" value="Subtilisin-like"/>
    <property type="match status" value="1"/>
</dbReference>
<dbReference type="PROSITE" id="PS00137">
    <property type="entry name" value="SUBTILASE_HIS"/>
    <property type="match status" value="1"/>
</dbReference>
<evidence type="ECO:0000259" key="7">
    <source>
        <dbReference type="Pfam" id="PF00082"/>
    </source>
</evidence>
<feature type="domain" description="Peptidase S8/S53" evidence="7">
    <location>
        <begin position="74"/>
        <end position="315"/>
    </location>
</feature>
<evidence type="ECO:0000256" key="6">
    <source>
        <dbReference type="RuleBase" id="RU003355"/>
    </source>
</evidence>
<dbReference type="InterPro" id="IPR023828">
    <property type="entry name" value="Peptidase_S8_Ser-AS"/>
</dbReference>
<dbReference type="OrthoDB" id="206201at2759"/>
<dbReference type="Pfam" id="PF05922">
    <property type="entry name" value="Inhibitor_I9"/>
    <property type="match status" value="1"/>
</dbReference>
<dbReference type="Gene3D" id="3.30.70.80">
    <property type="entry name" value="Peptidase S8 propeptide/proteinase inhibitor I9"/>
    <property type="match status" value="1"/>
</dbReference>
<dbReference type="GO" id="GO:0005615">
    <property type="term" value="C:extracellular space"/>
    <property type="evidence" value="ECO:0007669"/>
    <property type="project" value="TreeGrafter"/>
</dbReference>
<dbReference type="InterPro" id="IPR022398">
    <property type="entry name" value="Peptidase_S8_His-AS"/>
</dbReference>
<feature type="active site" description="Charge relay system" evidence="5">
    <location>
        <position position="115"/>
    </location>
</feature>
<proteinExistence type="inferred from homology"/>
<feature type="non-terminal residue" evidence="9">
    <location>
        <position position="327"/>
    </location>
</feature>
<dbReference type="Gene3D" id="3.40.50.200">
    <property type="entry name" value="Peptidase S8/S53 domain"/>
    <property type="match status" value="1"/>
</dbReference>
<evidence type="ECO:0000313" key="10">
    <source>
        <dbReference type="Proteomes" id="UP000269721"/>
    </source>
</evidence>
<dbReference type="InterPro" id="IPR036852">
    <property type="entry name" value="Peptidase_S8/S53_dom_sf"/>
</dbReference>
<feature type="non-terminal residue" evidence="9">
    <location>
        <position position="1"/>
    </location>
</feature>
<dbReference type="GO" id="GO:0004252">
    <property type="term" value="F:serine-type endopeptidase activity"/>
    <property type="evidence" value="ECO:0007669"/>
    <property type="project" value="UniProtKB-UniRule"/>
</dbReference>
<dbReference type="Pfam" id="PF00082">
    <property type="entry name" value="Peptidase_S8"/>
    <property type="match status" value="1"/>
</dbReference>
<dbReference type="PROSITE" id="PS51892">
    <property type="entry name" value="SUBTILASE"/>
    <property type="match status" value="1"/>
</dbReference>
<keyword evidence="3 5" id="KW-0378">Hydrolase</keyword>
<feature type="domain" description="Inhibitor I9" evidence="8">
    <location>
        <begin position="5"/>
        <end position="37"/>
    </location>
</feature>
<dbReference type="InterPro" id="IPR034193">
    <property type="entry name" value="PCSK9_ProteinaseK-like"/>
</dbReference>
<reference evidence="10" key="1">
    <citation type="journal article" date="2018" name="Nat. Microbiol.">
        <title>Leveraging single-cell genomics to expand the fungal tree of life.</title>
        <authorList>
            <person name="Ahrendt S.R."/>
            <person name="Quandt C.A."/>
            <person name="Ciobanu D."/>
            <person name="Clum A."/>
            <person name="Salamov A."/>
            <person name="Andreopoulos B."/>
            <person name="Cheng J.F."/>
            <person name="Woyke T."/>
            <person name="Pelin A."/>
            <person name="Henrissat B."/>
            <person name="Reynolds N.K."/>
            <person name="Benny G.L."/>
            <person name="Smith M.E."/>
            <person name="James T.Y."/>
            <person name="Grigoriev I.V."/>
        </authorList>
    </citation>
    <scope>NUCLEOTIDE SEQUENCE [LARGE SCALE GENOMIC DNA]</scope>
</reference>
<evidence type="ECO:0000256" key="4">
    <source>
        <dbReference type="ARBA" id="ARBA00022825"/>
    </source>
</evidence>
<evidence type="ECO:0000256" key="2">
    <source>
        <dbReference type="ARBA" id="ARBA00022670"/>
    </source>
</evidence>
<keyword evidence="4 5" id="KW-0720">Serine protease</keyword>
<comment type="similarity">
    <text evidence="1 5 6">Belongs to the peptidase S8 family.</text>
</comment>
<dbReference type="PANTHER" id="PTHR43806:SF11">
    <property type="entry name" value="CEREVISIN-RELATED"/>
    <property type="match status" value="1"/>
</dbReference>
<dbReference type="InterPro" id="IPR010259">
    <property type="entry name" value="S8pro/Inhibitor_I9"/>
</dbReference>
<evidence type="ECO:0000259" key="8">
    <source>
        <dbReference type="Pfam" id="PF05922"/>
    </source>
</evidence>
<protein>
    <submittedName>
        <fullName evidence="9">Peptidase S8/S53 domain-containing protein</fullName>
    </submittedName>
</protein>
<dbReference type="InterPro" id="IPR050131">
    <property type="entry name" value="Peptidase_S8_subtilisin-like"/>
</dbReference>
<dbReference type="GO" id="GO:0006508">
    <property type="term" value="P:proteolysis"/>
    <property type="evidence" value="ECO:0007669"/>
    <property type="project" value="UniProtKB-KW"/>
</dbReference>
<dbReference type="InterPro" id="IPR000209">
    <property type="entry name" value="Peptidase_S8/S53_dom"/>
</dbReference>
<organism evidence="9 10">
    <name type="scientific">Blyttiomyces helicus</name>
    <dbReference type="NCBI Taxonomy" id="388810"/>
    <lineage>
        <taxon>Eukaryota</taxon>
        <taxon>Fungi</taxon>
        <taxon>Fungi incertae sedis</taxon>
        <taxon>Chytridiomycota</taxon>
        <taxon>Chytridiomycota incertae sedis</taxon>
        <taxon>Chytridiomycetes</taxon>
        <taxon>Chytridiomycetes incertae sedis</taxon>
        <taxon>Blyttiomyces</taxon>
    </lineage>
</organism>
<dbReference type="InterPro" id="IPR037045">
    <property type="entry name" value="S8pro/Inhibitor_I9_sf"/>
</dbReference>